<feature type="region of interest" description="Disordered" evidence="1">
    <location>
        <begin position="359"/>
        <end position="421"/>
    </location>
</feature>
<sequence>MSRTEMICEDVNRNGVAMLNALDNDDHLLLLNCSDMCLDYGGGTALMSRAQMVCEDVNYDRMANAGGGGEAAAVHNPPPGEAYALMEFGGSLFCVPASAFAAAVRVPPQSQVWPSPPADFAVGVPLSQLQQDEVSVGPRLPSVRHGVGGLRHSVPQSPARPFVAECAASRGALCGQQQLSAAVIVSDAVSSITALPLIRPPPESIVLASSCAFSELTTTQRASGKNAAEFVCCAAQGVPRLYCSSSSSSSSLSTDGPPSSSSSPPSASSHPPSPSPPPPTSYSSSRSFCSSSSPSSSASSFLSSSAPSPLRSTCVKPSSPPLPWQLWIDEMIREVQAEVRAEQMFRAGCLSNDCSNFSSSRKRSFCSASPCSTTSSSTSGLISLDDSSSCSTSNSSGSPRPFPSSCSSQTSQPHAKRAKKNSLLTLSHEALAERKKEQNRAAAQRYRSRKLHLLEHEREEVWQLETGNAQMRAEMAQVAEQIAKLRAQLLLRK</sequence>
<protein>
    <submittedName>
        <fullName evidence="4">BZIP domain-containing protein</fullName>
    </submittedName>
</protein>
<accession>A0A914HHQ0</accession>
<dbReference type="InterPro" id="IPR004827">
    <property type="entry name" value="bZIP"/>
</dbReference>
<organism evidence="3 4">
    <name type="scientific">Globodera rostochiensis</name>
    <name type="common">Golden nematode worm</name>
    <name type="synonym">Heterodera rostochiensis</name>
    <dbReference type="NCBI Taxonomy" id="31243"/>
    <lineage>
        <taxon>Eukaryota</taxon>
        <taxon>Metazoa</taxon>
        <taxon>Ecdysozoa</taxon>
        <taxon>Nematoda</taxon>
        <taxon>Chromadorea</taxon>
        <taxon>Rhabditida</taxon>
        <taxon>Tylenchina</taxon>
        <taxon>Tylenchomorpha</taxon>
        <taxon>Tylenchoidea</taxon>
        <taxon>Heteroderidae</taxon>
        <taxon>Heteroderinae</taxon>
        <taxon>Globodera</taxon>
    </lineage>
</organism>
<dbReference type="InterPro" id="IPR046347">
    <property type="entry name" value="bZIP_sf"/>
</dbReference>
<dbReference type="PROSITE" id="PS50217">
    <property type="entry name" value="BZIP"/>
    <property type="match status" value="1"/>
</dbReference>
<proteinExistence type="predicted"/>
<evidence type="ECO:0000313" key="4">
    <source>
        <dbReference type="WBParaSite" id="Gr19_v10_g17611.t1"/>
    </source>
</evidence>
<dbReference type="Pfam" id="PF00170">
    <property type="entry name" value="bZIP_1"/>
    <property type="match status" value="1"/>
</dbReference>
<dbReference type="GO" id="GO:0003700">
    <property type="term" value="F:DNA-binding transcription factor activity"/>
    <property type="evidence" value="ECO:0007669"/>
    <property type="project" value="InterPro"/>
</dbReference>
<name>A0A914HHQ0_GLORO</name>
<feature type="compositionally biased region" description="Low complexity" evidence="1">
    <location>
        <begin position="359"/>
        <end position="399"/>
    </location>
</feature>
<keyword evidence="3" id="KW-1185">Reference proteome</keyword>
<evidence type="ECO:0000256" key="1">
    <source>
        <dbReference type="SAM" id="MobiDB-lite"/>
    </source>
</evidence>
<feature type="domain" description="BZIP" evidence="2">
    <location>
        <begin position="433"/>
        <end position="489"/>
    </location>
</feature>
<evidence type="ECO:0000313" key="3">
    <source>
        <dbReference type="Proteomes" id="UP000887572"/>
    </source>
</evidence>
<dbReference type="Gene3D" id="1.20.5.170">
    <property type="match status" value="1"/>
</dbReference>
<dbReference type="AlphaFoldDB" id="A0A914HHQ0"/>
<feature type="compositionally biased region" description="Pro residues" evidence="1">
    <location>
        <begin position="271"/>
        <end position="280"/>
    </location>
</feature>
<dbReference type="SMART" id="SM00338">
    <property type="entry name" value="BRLZ"/>
    <property type="match status" value="1"/>
</dbReference>
<dbReference type="WBParaSite" id="Gr19_v10_g17611.t1">
    <property type="protein sequence ID" value="Gr19_v10_g17611.t1"/>
    <property type="gene ID" value="Gr19_v10_g17611"/>
</dbReference>
<dbReference type="CDD" id="cd14692">
    <property type="entry name" value="bZIP_ATF4"/>
    <property type="match status" value="1"/>
</dbReference>
<reference evidence="4" key="1">
    <citation type="submission" date="2022-11" db="UniProtKB">
        <authorList>
            <consortium name="WormBaseParasite"/>
        </authorList>
    </citation>
    <scope>IDENTIFICATION</scope>
</reference>
<dbReference type="SUPFAM" id="SSF57959">
    <property type="entry name" value="Leucine zipper domain"/>
    <property type="match status" value="1"/>
</dbReference>
<feature type="region of interest" description="Disordered" evidence="1">
    <location>
        <begin position="249"/>
        <end position="287"/>
    </location>
</feature>
<feature type="compositionally biased region" description="Low complexity" evidence="1">
    <location>
        <begin position="249"/>
        <end position="270"/>
    </location>
</feature>
<dbReference type="Proteomes" id="UP000887572">
    <property type="component" value="Unplaced"/>
</dbReference>
<evidence type="ECO:0000259" key="2">
    <source>
        <dbReference type="PROSITE" id="PS50217"/>
    </source>
</evidence>
<feature type="compositionally biased region" description="Polar residues" evidence="1">
    <location>
        <begin position="404"/>
        <end position="413"/>
    </location>
</feature>